<evidence type="ECO:0000313" key="6">
    <source>
        <dbReference type="Proteomes" id="UP000305778"/>
    </source>
</evidence>
<dbReference type="PROSITE" id="PS51318">
    <property type="entry name" value="TAT"/>
    <property type="match status" value="1"/>
</dbReference>
<name>A0A4U0S0F5_9ACTN</name>
<dbReference type="InterPro" id="IPR006311">
    <property type="entry name" value="TAT_signal"/>
</dbReference>
<evidence type="ECO:0000313" key="5">
    <source>
        <dbReference type="EMBL" id="TKA02232.1"/>
    </source>
</evidence>
<dbReference type="Proteomes" id="UP000305778">
    <property type="component" value="Unassembled WGS sequence"/>
</dbReference>
<comment type="caution">
    <text evidence="5">The sequence shown here is derived from an EMBL/GenBank/DDBJ whole genome shotgun (WGS) entry which is preliminary data.</text>
</comment>
<feature type="region of interest" description="Disordered" evidence="1">
    <location>
        <begin position="244"/>
        <end position="264"/>
    </location>
</feature>
<feature type="region of interest" description="Disordered" evidence="1">
    <location>
        <begin position="1"/>
        <end position="32"/>
    </location>
</feature>
<dbReference type="OrthoDB" id="9757939at2"/>
<dbReference type="InterPro" id="IPR032515">
    <property type="entry name" value="DUF4964"/>
</dbReference>
<dbReference type="Pfam" id="PF16334">
    <property type="entry name" value="DUF4964"/>
    <property type="match status" value="1"/>
</dbReference>
<proteinExistence type="predicted"/>
<dbReference type="EMBL" id="SUMC01000062">
    <property type="protein sequence ID" value="TKA02232.1"/>
    <property type="molecule type" value="Genomic_DNA"/>
</dbReference>
<dbReference type="PANTHER" id="PTHR31987">
    <property type="entry name" value="GLUTAMINASE A-RELATED"/>
    <property type="match status" value="1"/>
</dbReference>
<feature type="domain" description="Glutaminase A central" evidence="3">
    <location>
        <begin position="409"/>
        <end position="753"/>
    </location>
</feature>
<protein>
    <submittedName>
        <fullName evidence="5">DUF5127 domain-containing protein</fullName>
    </submittedName>
</protein>
<keyword evidence="6" id="KW-1185">Reference proteome</keyword>
<feature type="domain" description="DUF4964" evidence="2">
    <location>
        <begin position="96"/>
        <end position="154"/>
    </location>
</feature>
<dbReference type="PANTHER" id="PTHR31987:SF1">
    <property type="entry name" value="GLUTAMINASE A"/>
    <property type="match status" value="1"/>
</dbReference>
<gene>
    <name evidence="5" type="ORF">FCI23_38490</name>
</gene>
<evidence type="ECO:0000259" key="3">
    <source>
        <dbReference type="Pfam" id="PF16335"/>
    </source>
</evidence>
<dbReference type="Pfam" id="PF17168">
    <property type="entry name" value="DUF5127"/>
    <property type="match status" value="1"/>
</dbReference>
<evidence type="ECO:0000259" key="4">
    <source>
        <dbReference type="Pfam" id="PF17168"/>
    </source>
</evidence>
<feature type="domain" description="Glutaminase A N-terminal" evidence="4">
    <location>
        <begin position="172"/>
        <end position="402"/>
    </location>
</feature>
<feature type="region of interest" description="Disordered" evidence="1">
    <location>
        <begin position="63"/>
        <end position="93"/>
    </location>
</feature>
<dbReference type="AlphaFoldDB" id="A0A4U0S0F5"/>
<evidence type="ECO:0000259" key="2">
    <source>
        <dbReference type="Pfam" id="PF16334"/>
    </source>
</evidence>
<reference evidence="5 6" key="1">
    <citation type="submission" date="2019-04" db="EMBL/GenBank/DDBJ databases">
        <title>Streptomyces oryziradicis sp. nov., a novel actinomycete isolated from rhizosphere soil of rice (Oryza sativa L.).</title>
        <authorList>
            <person name="Li C."/>
        </authorList>
    </citation>
    <scope>NUCLEOTIDE SEQUENCE [LARGE SCALE GENOMIC DNA]</scope>
    <source>
        <strain evidence="5 6">NEAU-C40</strain>
    </source>
</reference>
<dbReference type="InterPro" id="IPR032514">
    <property type="entry name" value="GtaA_central"/>
</dbReference>
<accession>A0A4U0S0F5</accession>
<dbReference type="InterPro" id="IPR052743">
    <property type="entry name" value="Glutaminase_GtaA"/>
</dbReference>
<dbReference type="RefSeq" id="WP_136728815.1">
    <property type="nucleotide sequence ID" value="NZ_SUMC01000062.1"/>
</dbReference>
<dbReference type="InterPro" id="IPR033433">
    <property type="entry name" value="GtaA_N"/>
</dbReference>
<dbReference type="Pfam" id="PF16335">
    <property type="entry name" value="GtaA_6_Hairpin"/>
    <property type="match status" value="1"/>
</dbReference>
<sequence>MTPRNDDADLPTGGSNDPDSPAGSGAPAERLSRRGLIRWTGAAGLGAAGAGLLPGLTQSAQAAPLPAQDASATGNAAPATSGGRFPTPAAPSFDPIRPPAIPLAVRSPYLSTWLNADLPTGHWSNFWTGRTTAMTGIIQVDGTSYLFLGAPNVPNHPLSRGAVQRSLTLTATRSQFVFEAGGAQLTLTFLSPVEPGDLRRQSMPLSYVVADVRSVDGKAHDVALYFDISGEWASGDSGTKIRWSQDQLSGSGGTSATSLSFTPDSPGVLKENGDMAAWGTVVWSATNRPGLTWQIGADTAVRGTALAGDALANTADTRQPRAINDSWPVFAFRFDLGSVHGPTRALLSVGHVREPAVSYLGAQLPPLWKSYWSNWQDMAAFFHSDAAAAQNRTAALDRKVRQEATAAGGAKYAALCALSLRQAYAGTELVSRNGKPWAFLKEISSDGNVSTIDVTYPAMPVFLYLDPQYLALILEPLLDYPENGGWPKEFAEHDLGSSYPNATGHNDGNEEDMPVEESANMLLMTAAYLARSNSATARAFASAHYPILKQWADYLVANALDPGYQNQTDDFTGFIAHSANLALKGILAIGAMGQIATAAGNSSDAARYAGTAKDYITQWVDKAQDTTKDHLKLAYDQPGTWSLKYNGYPDSLLGLNLVPRAVAQAEADWYLSQANQFGVPLDLRHSYTKGDWEMWTAAWLRGHPVSDLLVSALYEFAHTSPSRAPFTDWYDTASDSQNGFQARPVVGGIFALLSLRG</sequence>
<organism evidence="5 6">
    <name type="scientific">Actinacidiphila oryziradicis</name>
    <dbReference type="NCBI Taxonomy" id="2571141"/>
    <lineage>
        <taxon>Bacteria</taxon>
        <taxon>Bacillati</taxon>
        <taxon>Actinomycetota</taxon>
        <taxon>Actinomycetes</taxon>
        <taxon>Kitasatosporales</taxon>
        <taxon>Streptomycetaceae</taxon>
        <taxon>Actinacidiphila</taxon>
    </lineage>
</organism>
<evidence type="ECO:0000256" key="1">
    <source>
        <dbReference type="SAM" id="MobiDB-lite"/>
    </source>
</evidence>